<evidence type="ECO:0000313" key="1">
    <source>
        <dbReference type="EMBL" id="MBB5714165.1"/>
    </source>
</evidence>
<evidence type="ECO:0000313" key="2">
    <source>
        <dbReference type="Proteomes" id="UP000546200"/>
    </source>
</evidence>
<proteinExistence type="predicted"/>
<gene>
    <name evidence="1" type="ORF">FHS94_000988</name>
</gene>
<comment type="caution">
    <text evidence="1">The sequence shown here is derived from an EMBL/GenBank/DDBJ whole genome shotgun (WGS) entry which is preliminary data.</text>
</comment>
<protein>
    <submittedName>
        <fullName evidence="1">Uncharacterized protein</fullName>
    </submittedName>
</protein>
<reference evidence="1 2" key="1">
    <citation type="submission" date="2020-08" db="EMBL/GenBank/DDBJ databases">
        <title>Genomic Encyclopedia of Type Strains, Phase IV (KMG-IV): sequencing the most valuable type-strain genomes for metagenomic binning, comparative biology and taxonomic classification.</title>
        <authorList>
            <person name="Goeker M."/>
        </authorList>
    </citation>
    <scope>NUCLEOTIDE SEQUENCE [LARGE SCALE GENOMIC DNA]</scope>
    <source>
        <strain evidence="1 2">DSM 100044</strain>
    </source>
</reference>
<sequence length="168" mass="18817">MKAAHFALLTLGMVVAFVLGVQTARPDPLSEPTSQEIAEAQQIGDRLLPRMWSGMFQNQAWLKALRRRGYIYCYQNRTISPDCARAQDEAIQNVFFALTISKAQQSMANQSELSPREFEVARNPELRSTVIRYCSRLYADHGQQDVRVLAACLGNLSDFSPLVAVPVP</sequence>
<dbReference type="EMBL" id="JACIJK010000002">
    <property type="protein sequence ID" value="MBB5714165.1"/>
    <property type="molecule type" value="Genomic_DNA"/>
</dbReference>
<keyword evidence="2" id="KW-1185">Reference proteome</keyword>
<organism evidence="1 2">
    <name type="scientific">Sphingomonas aerophila</name>
    <dbReference type="NCBI Taxonomy" id="1344948"/>
    <lineage>
        <taxon>Bacteria</taxon>
        <taxon>Pseudomonadati</taxon>
        <taxon>Pseudomonadota</taxon>
        <taxon>Alphaproteobacteria</taxon>
        <taxon>Sphingomonadales</taxon>
        <taxon>Sphingomonadaceae</taxon>
        <taxon>Sphingomonas</taxon>
    </lineage>
</organism>
<dbReference type="Proteomes" id="UP000546200">
    <property type="component" value="Unassembled WGS sequence"/>
</dbReference>
<dbReference type="AlphaFoldDB" id="A0A7W9BBH1"/>
<accession>A0A7W9BBH1</accession>
<name>A0A7W9BBH1_9SPHN</name>